<name>A0A6I0F2R3_9FIRM</name>
<dbReference type="Pfam" id="PF07833">
    <property type="entry name" value="Cu_amine_oxidN1"/>
    <property type="match status" value="1"/>
</dbReference>
<dbReference type="InterPro" id="IPR036582">
    <property type="entry name" value="Mao_N_sf"/>
</dbReference>
<sequence length="333" mass="36953">MISNKLIAGTIATALAVTLITTPSIAGANYVLKENRTVQADTEREVSAIGTFTGKVKEIDDFHVEGSIKILLENDQDREAHLIISPNTYVAGKENIEVGDIVTGYYDRNMPIIMIYPPQYPTELIVVDTLESNFKVDFFDANLLSEDQELSINITDETEILLPNGTSYKGKLTDKALAVFYDISTDSIPALTTPTKVIVLFEKELPPSEDTIVIDFSNVEYMINNQEIITASPYADEKGTLMVPLRSITEALGFSLTWDEKEQSIVIGNDIYLQIGKDSYTNVTGVSKQLGTAPVLTDGTTYVPLHFFRDIVPMNNAYFFEGQIVINNDEPQR</sequence>
<dbReference type="RefSeq" id="WP_151617717.1">
    <property type="nucleotide sequence ID" value="NZ_WBXO01000001.1"/>
</dbReference>
<evidence type="ECO:0000259" key="1">
    <source>
        <dbReference type="Pfam" id="PF07833"/>
    </source>
</evidence>
<reference evidence="2 3" key="1">
    <citation type="submission" date="2019-10" db="EMBL/GenBank/DDBJ databases">
        <title>Whole-genome sequence of the extremophile Heliorestis acidaminivorans DSM 24790.</title>
        <authorList>
            <person name="Kyndt J.A."/>
            <person name="Meyer T.E."/>
        </authorList>
    </citation>
    <scope>NUCLEOTIDE SEQUENCE [LARGE SCALE GENOMIC DNA]</scope>
    <source>
        <strain evidence="2 3">DSM 24790</strain>
    </source>
</reference>
<comment type="caution">
    <text evidence="2">The sequence shown here is derived from an EMBL/GenBank/DDBJ whole genome shotgun (WGS) entry which is preliminary data.</text>
</comment>
<dbReference type="Proteomes" id="UP000468766">
    <property type="component" value="Unassembled WGS sequence"/>
</dbReference>
<accession>A0A6I0F2R3</accession>
<keyword evidence="3" id="KW-1185">Reference proteome</keyword>
<feature type="domain" description="Copper amine oxidase-like N-terminal" evidence="1">
    <location>
        <begin position="223"/>
        <end position="311"/>
    </location>
</feature>
<evidence type="ECO:0000313" key="3">
    <source>
        <dbReference type="Proteomes" id="UP000468766"/>
    </source>
</evidence>
<evidence type="ECO:0000313" key="2">
    <source>
        <dbReference type="EMBL" id="KAB2954271.1"/>
    </source>
</evidence>
<dbReference type="Gene3D" id="3.30.457.10">
    <property type="entry name" value="Copper amine oxidase-like, N-terminal domain"/>
    <property type="match status" value="1"/>
</dbReference>
<dbReference type="OrthoDB" id="1684927at2"/>
<dbReference type="SUPFAM" id="SSF55383">
    <property type="entry name" value="Copper amine oxidase, domain N"/>
    <property type="match status" value="1"/>
</dbReference>
<dbReference type="InterPro" id="IPR012854">
    <property type="entry name" value="Cu_amine_oxidase-like_N"/>
</dbReference>
<protein>
    <submittedName>
        <fullName evidence="2">Copper amine oxidase N-terminal domain-containing protein</fullName>
    </submittedName>
</protein>
<gene>
    <name evidence="2" type="ORF">F9B85_00825</name>
</gene>
<organism evidence="2 3">
    <name type="scientific">Heliorestis acidaminivorans</name>
    <dbReference type="NCBI Taxonomy" id="553427"/>
    <lineage>
        <taxon>Bacteria</taxon>
        <taxon>Bacillati</taxon>
        <taxon>Bacillota</taxon>
        <taxon>Clostridia</taxon>
        <taxon>Eubacteriales</taxon>
        <taxon>Heliobacteriaceae</taxon>
        <taxon>Heliorestis</taxon>
    </lineage>
</organism>
<dbReference type="AlphaFoldDB" id="A0A6I0F2R3"/>
<dbReference type="EMBL" id="WBXO01000001">
    <property type="protein sequence ID" value="KAB2954271.1"/>
    <property type="molecule type" value="Genomic_DNA"/>
</dbReference>
<proteinExistence type="predicted"/>